<dbReference type="InterPro" id="IPR003959">
    <property type="entry name" value="ATPase_AAA_core"/>
</dbReference>
<keyword evidence="5" id="KW-1185">Reference proteome</keyword>
<sequence length="321" mass="36025">MKPDPITETRRELLLNLEAHLIENIRGQDTALVRMASVLRRGELGLCSPHRPKGSFLLLGPTGVGKTESTVVFTRYLMGDDCLFRFDMSEYQTQDSLSLLLGADSQERGNLGRCVIGAEKGTLLFDEIEKAHPRIMDVFLQILDAGRVTFADGFTADLSSFYIVFTSNIASSELLDWQHSSFATMERHVLTSAQQWLRPELYARITEKLVFERLSYEVQTDIARLMLTRHLAMLEERGHCLVEEPDVLPFLIRHGFHPRLGARPLRDAIERLVGDAVAASLMHAESGSGFLLVEDDRVLRVREKKYPSVAVQSPSTASGQP</sequence>
<name>A0ABP9PB69_9BACT</name>
<evidence type="ECO:0000259" key="3">
    <source>
        <dbReference type="SMART" id="SM01086"/>
    </source>
</evidence>
<dbReference type="PRINTS" id="PR00300">
    <property type="entry name" value="CLPPROTEASEA"/>
</dbReference>
<keyword evidence="1" id="KW-0547">Nucleotide-binding</keyword>
<proteinExistence type="predicted"/>
<organism evidence="4 5">
    <name type="scientific">Prosthecobacter algae</name>
    <dbReference type="NCBI Taxonomy" id="1144682"/>
    <lineage>
        <taxon>Bacteria</taxon>
        <taxon>Pseudomonadati</taxon>
        <taxon>Verrucomicrobiota</taxon>
        <taxon>Verrucomicrobiia</taxon>
        <taxon>Verrucomicrobiales</taxon>
        <taxon>Verrucomicrobiaceae</taxon>
        <taxon>Prosthecobacter</taxon>
    </lineage>
</organism>
<evidence type="ECO:0000313" key="5">
    <source>
        <dbReference type="Proteomes" id="UP001499852"/>
    </source>
</evidence>
<keyword evidence="2" id="KW-0067">ATP-binding</keyword>
<dbReference type="SMART" id="SM01086">
    <property type="entry name" value="ClpB_D2-small"/>
    <property type="match status" value="1"/>
</dbReference>
<dbReference type="Pfam" id="PF07724">
    <property type="entry name" value="AAA_2"/>
    <property type="match status" value="1"/>
</dbReference>
<comment type="caution">
    <text evidence="4">The sequence shown here is derived from an EMBL/GenBank/DDBJ whole genome shotgun (WGS) entry which is preliminary data.</text>
</comment>
<protein>
    <recommendedName>
        <fullName evidence="3">Clp ATPase C-terminal domain-containing protein</fullName>
    </recommendedName>
</protein>
<gene>
    <name evidence="4" type="ORF">GCM10023213_32400</name>
</gene>
<dbReference type="InterPro" id="IPR050130">
    <property type="entry name" value="ClpA_ClpB"/>
</dbReference>
<dbReference type="Gene3D" id="3.40.50.300">
    <property type="entry name" value="P-loop containing nucleotide triphosphate hydrolases"/>
    <property type="match status" value="1"/>
</dbReference>
<evidence type="ECO:0000256" key="2">
    <source>
        <dbReference type="ARBA" id="ARBA00022840"/>
    </source>
</evidence>
<dbReference type="Proteomes" id="UP001499852">
    <property type="component" value="Unassembled WGS sequence"/>
</dbReference>
<reference evidence="5" key="1">
    <citation type="journal article" date="2019" name="Int. J. Syst. Evol. Microbiol.">
        <title>The Global Catalogue of Microorganisms (GCM) 10K type strain sequencing project: providing services to taxonomists for standard genome sequencing and annotation.</title>
        <authorList>
            <consortium name="The Broad Institute Genomics Platform"/>
            <consortium name="The Broad Institute Genome Sequencing Center for Infectious Disease"/>
            <person name="Wu L."/>
            <person name="Ma J."/>
        </authorList>
    </citation>
    <scope>NUCLEOTIDE SEQUENCE [LARGE SCALE GENOMIC DNA]</scope>
    <source>
        <strain evidence="5">JCM 18053</strain>
    </source>
</reference>
<accession>A0ABP9PB69</accession>
<dbReference type="Pfam" id="PF10431">
    <property type="entry name" value="ClpB_D2-small"/>
    <property type="match status" value="1"/>
</dbReference>
<dbReference type="SUPFAM" id="SSF52540">
    <property type="entry name" value="P-loop containing nucleoside triphosphate hydrolases"/>
    <property type="match status" value="1"/>
</dbReference>
<dbReference type="RefSeq" id="WP_345737423.1">
    <property type="nucleotide sequence ID" value="NZ_BAABIA010000006.1"/>
</dbReference>
<feature type="domain" description="Clp ATPase C-terminal" evidence="3">
    <location>
        <begin position="214"/>
        <end position="301"/>
    </location>
</feature>
<dbReference type="PANTHER" id="PTHR11638:SF18">
    <property type="entry name" value="HEAT SHOCK PROTEIN 104"/>
    <property type="match status" value="1"/>
</dbReference>
<evidence type="ECO:0000256" key="1">
    <source>
        <dbReference type="ARBA" id="ARBA00022741"/>
    </source>
</evidence>
<dbReference type="Gene3D" id="1.10.8.60">
    <property type="match status" value="1"/>
</dbReference>
<dbReference type="EMBL" id="BAABIA010000006">
    <property type="protein sequence ID" value="GAA5143754.1"/>
    <property type="molecule type" value="Genomic_DNA"/>
</dbReference>
<dbReference type="InterPro" id="IPR001270">
    <property type="entry name" value="ClpA/B"/>
</dbReference>
<evidence type="ECO:0000313" key="4">
    <source>
        <dbReference type="EMBL" id="GAA5143754.1"/>
    </source>
</evidence>
<dbReference type="PANTHER" id="PTHR11638">
    <property type="entry name" value="ATP-DEPENDENT CLP PROTEASE"/>
    <property type="match status" value="1"/>
</dbReference>
<dbReference type="InterPro" id="IPR027417">
    <property type="entry name" value="P-loop_NTPase"/>
</dbReference>
<dbReference type="InterPro" id="IPR019489">
    <property type="entry name" value="Clp_ATPase_C"/>
</dbReference>